<dbReference type="NCBIfam" id="TIGR02821">
    <property type="entry name" value="fghA_ester_D"/>
    <property type="match status" value="1"/>
</dbReference>
<dbReference type="EC" id="3.1.2.12" evidence="2 6"/>
<dbReference type="EMBL" id="BAPV01000057">
    <property type="protein sequence ID" value="GBQ92015.1"/>
    <property type="molecule type" value="Genomic_DNA"/>
</dbReference>
<dbReference type="Proteomes" id="UP001062776">
    <property type="component" value="Unassembled WGS sequence"/>
</dbReference>
<evidence type="ECO:0000256" key="1">
    <source>
        <dbReference type="ARBA" id="ARBA00005622"/>
    </source>
</evidence>
<gene>
    <name evidence="8" type="ORF">AA0535_2424</name>
</gene>
<accession>A0ABQ0Q552</accession>
<organism evidence="8 9">
    <name type="scientific">Asaia krungthepensis NRIC 0535</name>
    <dbReference type="NCBI Taxonomy" id="1307925"/>
    <lineage>
        <taxon>Bacteria</taxon>
        <taxon>Pseudomonadati</taxon>
        <taxon>Pseudomonadota</taxon>
        <taxon>Alphaproteobacteria</taxon>
        <taxon>Acetobacterales</taxon>
        <taxon>Acetobacteraceae</taxon>
        <taxon>Asaia</taxon>
    </lineage>
</organism>
<evidence type="ECO:0000256" key="6">
    <source>
        <dbReference type="NCBIfam" id="TIGR02821"/>
    </source>
</evidence>
<protein>
    <recommendedName>
        <fullName evidence="2 6">S-formylglutathione hydrolase</fullName>
        <ecNumber evidence="2 6">3.1.2.12</ecNumber>
    </recommendedName>
</protein>
<sequence length="284" mass="30718">MTLTTISSQACHGGAVSVFSHPSSTLGLEARFSVFQPAAALRGESTPVLFLLAGLTCTHETFLQKSTIIAHAAAENLMLVAPDTSPRDAGVPGEDESYDLGSAAGFYLDATNSPWSDHYRMGSYIASELPDLIRTALGQTESRFGIMGHSMGGHGALIHGLRAPDLWHSVSALAPIVHPSVVPWGKKAFAAYLGEDAGRWAEWDAVSLLDSGKRHPREILIDQGMADQFLAEQLRPDLLETMAARKGQPLKLRYHEGYDHSYWFIQTVIADHVAHHARLLGAPS</sequence>
<evidence type="ECO:0000256" key="2">
    <source>
        <dbReference type="ARBA" id="ARBA00012479"/>
    </source>
</evidence>
<dbReference type="InterPro" id="IPR014186">
    <property type="entry name" value="S-formylglutathione_hydrol"/>
</dbReference>
<evidence type="ECO:0000256" key="3">
    <source>
        <dbReference type="ARBA" id="ARBA00022487"/>
    </source>
</evidence>
<dbReference type="PANTHER" id="PTHR10061">
    <property type="entry name" value="S-FORMYLGLUTATHIONE HYDROLASE"/>
    <property type="match status" value="1"/>
</dbReference>
<dbReference type="Pfam" id="PF00756">
    <property type="entry name" value="Esterase"/>
    <property type="match status" value="1"/>
</dbReference>
<comment type="catalytic activity">
    <reaction evidence="5 7">
        <text>S-formylglutathione + H2O = formate + glutathione + H(+)</text>
        <dbReference type="Rhea" id="RHEA:14961"/>
        <dbReference type="ChEBI" id="CHEBI:15377"/>
        <dbReference type="ChEBI" id="CHEBI:15378"/>
        <dbReference type="ChEBI" id="CHEBI:15740"/>
        <dbReference type="ChEBI" id="CHEBI:57688"/>
        <dbReference type="ChEBI" id="CHEBI:57925"/>
        <dbReference type="EC" id="3.1.2.12"/>
    </reaction>
</comment>
<comment type="similarity">
    <text evidence="1 7">Belongs to the esterase D family.</text>
</comment>
<dbReference type="Gene3D" id="3.40.50.1820">
    <property type="entry name" value="alpha/beta hydrolase"/>
    <property type="match status" value="1"/>
</dbReference>
<dbReference type="PANTHER" id="PTHR10061:SF0">
    <property type="entry name" value="S-FORMYLGLUTATHIONE HYDROLASE"/>
    <property type="match status" value="1"/>
</dbReference>
<reference evidence="8" key="1">
    <citation type="submission" date="2013-04" db="EMBL/GenBank/DDBJ databases">
        <title>The genome sequencing project of 58 acetic acid bacteria.</title>
        <authorList>
            <person name="Okamoto-Kainuma A."/>
            <person name="Ishikawa M."/>
            <person name="Umino S."/>
            <person name="Koizumi Y."/>
            <person name="Shiwa Y."/>
            <person name="Yoshikawa H."/>
            <person name="Matsutani M."/>
            <person name="Matsushita K."/>
        </authorList>
    </citation>
    <scope>NUCLEOTIDE SEQUENCE</scope>
    <source>
        <strain evidence="8">NRIC 0535</strain>
    </source>
</reference>
<evidence type="ECO:0000256" key="4">
    <source>
        <dbReference type="ARBA" id="ARBA00022801"/>
    </source>
</evidence>
<evidence type="ECO:0000256" key="7">
    <source>
        <dbReference type="RuleBase" id="RU363068"/>
    </source>
</evidence>
<keyword evidence="9" id="KW-1185">Reference proteome</keyword>
<comment type="function">
    <text evidence="7">Serine hydrolase involved in the detoxification of formaldehyde.</text>
</comment>
<comment type="caution">
    <text evidence="8">The sequence shown here is derived from an EMBL/GenBank/DDBJ whole genome shotgun (WGS) entry which is preliminary data.</text>
</comment>
<dbReference type="RefSeq" id="WP_264816728.1">
    <property type="nucleotide sequence ID" value="NZ_BAPV01000057.1"/>
</dbReference>
<dbReference type="InterPro" id="IPR029058">
    <property type="entry name" value="AB_hydrolase_fold"/>
</dbReference>
<proteinExistence type="inferred from homology"/>
<keyword evidence="4 7" id="KW-0378">Hydrolase</keyword>
<evidence type="ECO:0000256" key="5">
    <source>
        <dbReference type="ARBA" id="ARBA00047590"/>
    </source>
</evidence>
<name>A0ABQ0Q552_9PROT</name>
<evidence type="ECO:0000313" key="9">
    <source>
        <dbReference type="Proteomes" id="UP001062776"/>
    </source>
</evidence>
<dbReference type="SUPFAM" id="SSF53474">
    <property type="entry name" value="alpha/beta-Hydrolases"/>
    <property type="match status" value="1"/>
</dbReference>
<dbReference type="InterPro" id="IPR000801">
    <property type="entry name" value="Esterase-like"/>
</dbReference>
<keyword evidence="3 7" id="KW-0719">Serine esterase</keyword>
<evidence type="ECO:0000313" key="8">
    <source>
        <dbReference type="EMBL" id="GBQ92015.1"/>
    </source>
</evidence>